<gene>
    <name evidence="1" type="ORF">CIPAW_15G067000</name>
</gene>
<reference evidence="1" key="1">
    <citation type="submission" date="2020-12" db="EMBL/GenBank/DDBJ databases">
        <title>WGS assembly of Carya illinoinensis cv. Pawnee.</title>
        <authorList>
            <person name="Platts A."/>
            <person name="Shu S."/>
            <person name="Wright S."/>
            <person name="Barry K."/>
            <person name="Edger P."/>
            <person name="Pires J.C."/>
            <person name="Schmutz J."/>
        </authorList>
    </citation>
    <scope>NUCLEOTIDE SEQUENCE</scope>
    <source>
        <tissue evidence="1">Leaf</tissue>
    </source>
</reference>
<accession>A0A8T1NAU3</accession>
<evidence type="ECO:0000313" key="2">
    <source>
        <dbReference type="Proteomes" id="UP000811609"/>
    </source>
</evidence>
<keyword evidence="2" id="KW-1185">Reference proteome</keyword>
<protein>
    <submittedName>
        <fullName evidence="1">Uncharacterized protein</fullName>
    </submittedName>
</protein>
<dbReference type="Proteomes" id="UP000811609">
    <property type="component" value="Chromosome 15"/>
</dbReference>
<evidence type="ECO:0000313" key="1">
    <source>
        <dbReference type="EMBL" id="KAG6626668.1"/>
    </source>
</evidence>
<proteinExistence type="predicted"/>
<dbReference type="AlphaFoldDB" id="A0A8T1NAU3"/>
<organism evidence="1 2">
    <name type="scientific">Carya illinoinensis</name>
    <name type="common">Pecan</name>
    <dbReference type="NCBI Taxonomy" id="32201"/>
    <lineage>
        <taxon>Eukaryota</taxon>
        <taxon>Viridiplantae</taxon>
        <taxon>Streptophyta</taxon>
        <taxon>Embryophyta</taxon>
        <taxon>Tracheophyta</taxon>
        <taxon>Spermatophyta</taxon>
        <taxon>Magnoliopsida</taxon>
        <taxon>eudicotyledons</taxon>
        <taxon>Gunneridae</taxon>
        <taxon>Pentapetalae</taxon>
        <taxon>rosids</taxon>
        <taxon>fabids</taxon>
        <taxon>Fagales</taxon>
        <taxon>Juglandaceae</taxon>
        <taxon>Carya</taxon>
    </lineage>
</organism>
<sequence length="128" mass="14611">MHSLKLNFTTPFSEVKTIKPCDLNKLTEGRENLRQRFGNGTGYMSTARLGAAVAHGGGRWNWSDEKCPATLSARVVTTRWAGDVSHSWEHFPCFRWCKTECCTGRRGLSGFRRARCWWFIGQHWVVCG</sequence>
<dbReference type="EMBL" id="CM031823">
    <property type="protein sequence ID" value="KAG6626668.1"/>
    <property type="molecule type" value="Genomic_DNA"/>
</dbReference>
<comment type="caution">
    <text evidence="1">The sequence shown here is derived from an EMBL/GenBank/DDBJ whole genome shotgun (WGS) entry which is preliminary data.</text>
</comment>
<name>A0A8T1NAU3_CARIL</name>